<gene>
    <name evidence="5" type="ORF">C8D88_102462</name>
</gene>
<evidence type="ECO:0000256" key="3">
    <source>
        <dbReference type="SAM" id="Phobius"/>
    </source>
</evidence>
<dbReference type="Gene3D" id="1.10.10.1320">
    <property type="entry name" value="Anti-sigma factor, zinc-finger domain"/>
    <property type="match status" value="1"/>
</dbReference>
<sequence>MSCQHTVDVGAYLFGSLELKERSAFERHLGSCDTCQAEMLRLAPLPGLLGRLSLADVENLDEIPSPPKPNHHRRVLILCAAVLAVLALAGGVLFLKPPSAPTWAAQDQATGVNASVSMVTKSWGTEMWFTLHNVRPGARCKVMVFDRDGQREIGGWWGSDHAPDERIPGSTSFRLDRIDRLEVSDESGPLVTLRP</sequence>
<feature type="domain" description="Putative zinc-finger" evidence="4">
    <location>
        <begin position="9"/>
        <end position="36"/>
    </location>
</feature>
<dbReference type="EMBL" id="QGHB01000002">
    <property type="protein sequence ID" value="PWK89191.1"/>
    <property type="molecule type" value="Genomic_DNA"/>
</dbReference>
<comment type="caution">
    <text evidence="5">The sequence shown here is derived from an EMBL/GenBank/DDBJ whole genome shotgun (WGS) entry which is preliminary data.</text>
</comment>
<dbReference type="AlphaFoldDB" id="A0A316I7F2"/>
<keyword evidence="2" id="KW-0804">Transcription</keyword>
<dbReference type="RefSeq" id="WP_109634136.1">
    <property type="nucleotide sequence ID" value="NZ_QGHB01000002.1"/>
</dbReference>
<feature type="transmembrane region" description="Helical" evidence="3">
    <location>
        <begin position="75"/>
        <end position="95"/>
    </location>
</feature>
<evidence type="ECO:0000256" key="2">
    <source>
        <dbReference type="ARBA" id="ARBA00023163"/>
    </source>
</evidence>
<protein>
    <submittedName>
        <fullName evidence="5">Putative zinc finger protein</fullName>
    </submittedName>
</protein>
<name>A0A316I7F2_9PSEU</name>
<keyword evidence="3" id="KW-0812">Transmembrane</keyword>
<dbReference type="Pfam" id="PF13490">
    <property type="entry name" value="zf-HC2"/>
    <property type="match status" value="1"/>
</dbReference>
<organism evidence="5 6">
    <name type="scientific">Lentzea atacamensis</name>
    <dbReference type="NCBI Taxonomy" id="531938"/>
    <lineage>
        <taxon>Bacteria</taxon>
        <taxon>Bacillati</taxon>
        <taxon>Actinomycetota</taxon>
        <taxon>Actinomycetes</taxon>
        <taxon>Pseudonocardiales</taxon>
        <taxon>Pseudonocardiaceae</taxon>
        <taxon>Lentzea</taxon>
    </lineage>
</organism>
<keyword evidence="3" id="KW-1133">Transmembrane helix</keyword>
<evidence type="ECO:0000313" key="5">
    <source>
        <dbReference type="EMBL" id="PWK89191.1"/>
    </source>
</evidence>
<dbReference type="InterPro" id="IPR027383">
    <property type="entry name" value="Znf_put"/>
</dbReference>
<evidence type="ECO:0000313" key="6">
    <source>
        <dbReference type="Proteomes" id="UP000246005"/>
    </source>
</evidence>
<accession>A0A316I7F2</accession>
<reference evidence="5 6" key="1">
    <citation type="submission" date="2018-05" db="EMBL/GenBank/DDBJ databases">
        <title>Genomic Encyclopedia of Type Strains, Phase IV (KMG-IV): sequencing the most valuable type-strain genomes for metagenomic binning, comparative biology and taxonomic classification.</title>
        <authorList>
            <person name="Goeker M."/>
        </authorList>
    </citation>
    <scope>NUCLEOTIDE SEQUENCE [LARGE SCALE GENOMIC DNA]</scope>
    <source>
        <strain evidence="5 6">DSM 45480</strain>
    </source>
</reference>
<dbReference type="Proteomes" id="UP000246005">
    <property type="component" value="Unassembled WGS sequence"/>
</dbReference>
<evidence type="ECO:0000256" key="1">
    <source>
        <dbReference type="ARBA" id="ARBA00023015"/>
    </source>
</evidence>
<keyword evidence="1" id="KW-0805">Transcription regulation</keyword>
<keyword evidence="3" id="KW-0472">Membrane</keyword>
<dbReference type="InterPro" id="IPR041916">
    <property type="entry name" value="Anti_sigma_zinc_sf"/>
</dbReference>
<proteinExistence type="predicted"/>
<evidence type="ECO:0000259" key="4">
    <source>
        <dbReference type="Pfam" id="PF13490"/>
    </source>
</evidence>